<name>A0A5K7ZMK7_9BACT</name>
<dbReference type="RefSeq" id="WP_155322919.1">
    <property type="nucleotide sequence ID" value="NZ_AP021876.1"/>
</dbReference>
<protein>
    <recommendedName>
        <fullName evidence="1">Helix-turn-helix domain-containing protein</fullName>
    </recommendedName>
</protein>
<evidence type="ECO:0000313" key="2">
    <source>
        <dbReference type="EMBL" id="BBO82456.1"/>
    </source>
</evidence>
<evidence type="ECO:0000313" key="3">
    <source>
        <dbReference type="Proteomes" id="UP000425960"/>
    </source>
</evidence>
<dbReference type="InterPro" id="IPR041657">
    <property type="entry name" value="HTH_17"/>
</dbReference>
<dbReference type="InterPro" id="IPR010093">
    <property type="entry name" value="SinI_DNA-bd"/>
</dbReference>
<organism evidence="2 3">
    <name type="scientific">Desulfosarcina ovata subsp. sediminis</name>
    <dbReference type="NCBI Taxonomy" id="885957"/>
    <lineage>
        <taxon>Bacteria</taxon>
        <taxon>Pseudomonadati</taxon>
        <taxon>Thermodesulfobacteriota</taxon>
        <taxon>Desulfobacteria</taxon>
        <taxon>Desulfobacterales</taxon>
        <taxon>Desulfosarcinaceae</taxon>
        <taxon>Desulfosarcina</taxon>
    </lineage>
</organism>
<dbReference type="Proteomes" id="UP000425960">
    <property type="component" value="Chromosome"/>
</dbReference>
<sequence length="109" mass="12522">MKFQLYRPDQAAKVLNCSKRTIYRLVEGHELEALRVRGVIRIPEAALNDYVTEQIRAFMETEVEILHYLTDAGTIQRKPAGDLRLDQIDDDAFVRALTTCIDGAVICRW</sequence>
<dbReference type="GO" id="GO:0003677">
    <property type="term" value="F:DNA binding"/>
    <property type="evidence" value="ECO:0007669"/>
    <property type="project" value="InterPro"/>
</dbReference>
<gene>
    <name evidence="2" type="ORF">DSCO28_30220</name>
</gene>
<reference evidence="2 3" key="1">
    <citation type="submission" date="2019-11" db="EMBL/GenBank/DDBJ databases">
        <title>Comparative genomics of hydrocarbon-degrading Desulfosarcina strains.</title>
        <authorList>
            <person name="Watanabe M."/>
            <person name="Kojima H."/>
            <person name="Fukui M."/>
        </authorList>
    </citation>
    <scope>NUCLEOTIDE SEQUENCE [LARGE SCALE GENOMIC DNA]</scope>
    <source>
        <strain evidence="2 3">28bB2T</strain>
    </source>
</reference>
<accession>A0A5K7ZMK7</accession>
<proteinExistence type="predicted"/>
<evidence type="ECO:0000259" key="1">
    <source>
        <dbReference type="Pfam" id="PF12728"/>
    </source>
</evidence>
<dbReference type="Pfam" id="PF12728">
    <property type="entry name" value="HTH_17"/>
    <property type="match status" value="1"/>
</dbReference>
<dbReference type="AlphaFoldDB" id="A0A5K7ZMK7"/>
<dbReference type="NCBIfam" id="TIGR01764">
    <property type="entry name" value="excise"/>
    <property type="match status" value="1"/>
</dbReference>
<dbReference type="KEGG" id="dov:DSCO28_30220"/>
<feature type="domain" description="Helix-turn-helix" evidence="1">
    <location>
        <begin position="5"/>
        <end position="54"/>
    </location>
</feature>
<dbReference type="EMBL" id="AP021876">
    <property type="protein sequence ID" value="BBO82456.1"/>
    <property type="molecule type" value="Genomic_DNA"/>
</dbReference>